<proteinExistence type="predicted"/>
<comment type="caution">
    <text evidence="1">The sequence shown here is derived from an EMBL/GenBank/DDBJ whole genome shotgun (WGS) entry which is preliminary data.</text>
</comment>
<dbReference type="PANTHER" id="PTHR40056:SF1">
    <property type="entry name" value="DUF1836 DOMAIN-CONTAINING PROTEIN"/>
    <property type="match status" value="1"/>
</dbReference>
<dbReference type="Pfam" id="PF08876">
    <property type="entry name" value="DUF1836"/>
    <property type="match status" value="1"/>
</dbReference>
<organism evidence="1 2">
    <name type="scientific">Paenibacillus sepulcri</name>
    <dbReference type="NCBI Taxonomy" id="359917"/>
    <lineage>
        <taxon>Bacteria</taxon>
        <taxon>Bacillati</taxon>
        <taxon>Bacillota</taxon>
        <taxon>Bacilli</taxon>
        <taxon>Bacillales</taxon>
        <taxon>Paenibacillaceae</taxon>
        <taxon>Paenibacillus</taxon>
    </lineage>
</organism>
<accession>A0ABS7BZZ2</accession>
<dbReference type="EMBL" id="JAHZIK010000170">
    <property type="protein sequence ID" value="MBW7454222.1"/>
    <property type="molecule type" value="Genomic_DNA"/>
</dbReference>
<evidence type="ECO:0000313" key="2">
    <source>
        <dbReference type="Proteomes" id="UP001519887"/>
    </source>
</evidence>
<dbReference type="RefSeq" id="WP_210045753.1">
    <property type="nucleotide sequence ID" value="NZ_JBHLVU010000017.1"/>
</dbReference>
<dbReference type="Proteomes" id="UP001519887">
    <property type="component" value="Unassembled WGS sequence"/>
</dbReference>
<protein>
    <submittedName>
        <fullName evidence="1">DUF1836 domain-containing protein</fullName>
    </submittedName>
</protein>
<evidence type="ECO:0000313" key="1">
    <source>
        <dbReference type="EMBL" id="MBW7454222.1"/>
    </source>
</evidence>
<reference evidence="1 2" key="1">
    <citation type="submission" date="2021-07" db="EMBL/GenBank/DDBJ databases">
        <title>Paenibacillus radiodurans sp. nov., isolated from the southeastern edge of Tengger Desert.</title>
        <authorList>
            <person name="Zhang G."/>
        </authorList>
    </citation>
    <scope>NUCLEOTIDE SEQUENCE [LARGE SCALE GENOMIC DNA]</scope>
    <source>
        <strain evidence="1 2">CCM 7311</strain>
    </source>
</reference>
<dbReference type="PANTHER" id="PTHR40056">
    <property type="entry name" value="HYPOTHETICAL CYTOSOLIC PROTEIN"/>
    <property type="match status" value="1"/>
</dbReference>
<name>A0ABS7BZZ2_9BACL</name>
<sequence length="257" mass="29755">METLSFTRKEMAELLLSINKQSARSPLTILQETWIAHYQREKAQGISMTAFVSTTLPPVIERMIKSDMNPALSLHDIVSLGSQIEYTHFSVTSVQNWVKRDFKDFIGLAEEGKKYSLQQASLFFIIEDLRSALDYEAIRKLFEIVFPVQGANEHHPQLIAPLDFYAAYAELFEELDERYRTYEGGRNDMVYKWDQMIHELSREFVSRKESFTDAQKEALQNALHVALISVHTSCFHSLARRYLNGMVFMNGLNEMKP</sequence>
<gene>
    <name evidence="1" type="ORF">K0U00_09285</name>
</gene>
<keyword evidence="2" id="KW-1185">Reference proteome</keyword>
<dbReference type="InterPro" id="IPR014975">
    <property type="entry name" value="DUF1836"/>
</dbReference>